<name>A0AAQ4CQI5_9CREN</name>
<sequence>MGWKLKDLKGLSAPVKNKMCTVDEAVRQLKDKYAVDVETLTKIATDVLVKYLTEHKISLEDIFKKYNIKEIKEIVEDILKLAGQ</sequence>
<protein>
    <submittedName>
        <fullName evidence="1">Uncharacterized protein</fullName>
    </submittedName>
</protein>
<evidence type="ECO:0000313" key="2">
    <source>
        <dbReference type="Proteomes" id="UP001319921"/>
    </source>
</evidence>
<dbReference type="AlphaFoldDB" id="A0AAQ4CQI5"/>
<dbReference type="EMBL" id="AP025226">
    <property type="protein sequence ID" value="BDB98066.1"/>
    <property type="molecule type" value="Genomic_DNA"/>
</dbReference>
<organism evidence="1 2">
    <name type="scientific">Saccharolobus caldissimus</name>
    <dbReference type="NCBI Taxonomy" id="1702097"/>
    <lineage>
        <taxon>Archaea</taxon>
        <taxon>Thermoproteota</taxon>
        <taxon>Thermoprotei</taxon>
        <taxon>Sulfolobales</taxon>
        <taxon>Sulfolobaceae</taxon>
        <taxon>Saccharolobus</taxon>
    </lineage>
</organism>
<dbReference type="Proteomes" id="UP001319921">
    <property type="component" value="Chromosome"/>
</dbReference>
<keyword evidence="2" id="KW-1185">Reference proteome</keyword>
<dbReference type="KEGG" id="scas:SACC_10830"/>
<dbReference type="GeneID" id="68865827"/>
<accession>A0AAQ4CQI5</accession>
<reference evidence="1 2" key="1">
    <citation type="journal article" date="2022" name="Microbiol. Resour. Announc.">
        <title>Complete Genome Sequence of the Hyperthermophilic and Acidophilic Archaeon Saccharolobus caldissimus Strain HS-3T.</title>
        <authorList>
            <person name="Sakai H.D."/>
            <person name="Kurosawa N."/>
        </authorList>
    </citation>
    <scope>NUCLEOTIDE SEQUENCE [LARGE SCALE GENOMIC DNA]</scope>
    <source>
        <strain evidence="1 2">JCM32116</strain>
    </source>
</reference>
<gene>
    <name evidence="1" type="ORF">SACC_10830</name>
</gene>
<evidence type="ECO:0000313" key="1">
    <source>
        <dbReference type="EMBL" id="BDB98066.1"/>
    </source>
</evidence>
<dbReference type="RefSeq" id="WP_229572011.1">
    <property type="nucleotide sequence ID" value="NZ_AP025226.1"/>
</dbReference>
<proteinExistence type="predicted"/>